<keyword evidence="1" id="KW-1133">Transmembrane helix</keyword>
<accession>A0A9X9SEQ1</accession>
<keyword evidence="1" id="KW-0472">Membrane</keyword>
<dbReference type="EMBL" id="MT360682">
    <property type="protein sequence ID" value="WEY17707.1"/>
    <property type="molecule type" value="Genomic_DNA"/>
</dbReference>
<feature type="transmembrane region" description="Helical" evidence="1">
    <location>
        <begin position="688"/>
        <end position="710"/>
    </location>
</feature>
<dbReference type="Pfam" id="PF24052">
    <property type="entry name" value="Phage_lipoprotein"/>
    <property type="match status" value="1"/>
</dbReference>
<organism evidence="2 3">
    <name type="scientific">Vibrio phage Vc1</name>
    <dbReference type="NCBI Taxonomy" id="1480731"/>
    <lineage>
        <taxon>Viruses</taxon>
        <taxon>Duplodnaviria</taxon>
        <taxon>Heunggongvirae</taxon>
        <taxon>Uroviricota</taxon>
        <taxon>Caudoviricetes</taxon>
        <taxon>Drexlerviridae</taxon>
        <taxon>Jhansiroadvirus</taxon>
        <taxon>Jhansiroadvirus gwaliVC1</taxon>
    </lineage>
</organism>
<dbReference type="Proteomes" id="UP000509462">
    <property type="component" value="Segment"/>
</dbReference>
<evidence type="ECO:0000313" key="3">
    <source>
        <dbReference type="Proteomes" id="UP000509462"/>
    </source>
</evidence>
<gene>
    <name evidence="2" type="ORF">VC1_47</name>
</gene>
<dbReference type="InterPro" id="IPR045604">
    <property type="entry name" value="DUF6453"/>
</dbReference>
<sequence>MKQNEILNVCTFFRRLPAFQHFTTVIHQVASTAQVAAAIGFDYYKAVASTAAETMRKIVSATTASDFDELSHYSLSITSTGSRRCNLTLKSCASSGRTLGKIRQPRKPVAKRSKPADVIDKALARSNLDVPAKSETFLIADNFSEIADRAAAWLNIRPIGATPLGGDPVSDYDATTKRWVENYVSGGGGVGPTKNGVQNFGIGEKILWDSRAFIPAWAVPLDGQLLNRTDWPELWAHAQMHTPIDDADWLSSALNRGKWSNGDGSTTFRAPDLNGVQSGSIPGYLVGAIRVGYCQRAMYTKAPPLTFQVVRQRQALQDITNRLLRGDGACRTYSGSSFISEMGLAGSSGPTVTYFSELSFDASLSNPVYGRTANRMAYLFCGCLDNPRIRRVYGCYHVPVCVVYDRRRSSGAWIDVRHSEPFLVRIPRLQRSDSGLEYGHIRIMVIQPRWIYNAKYPYWSIHHESRNRPFWWVTGKRRTIYSRNASRPEPGKRRCRWKNVDKVAYWYIRIAIYCPQPRAVEPGAIGYQQAVLKRNIGASGYIWQGIQAGHKRCRPLLQWHNGKKVASGEVDIRYIGFSSDDIQGNFSGKVSVSVKEWQQCLKVYTKIKKTVAHQRQLRLDQERRHTALFIQRCQSDQTLTINTPLSSGSELIIIPTSPIEVIHVIDNQVIVPTAFYINSVTRNGNSGVIIRGLISGVILALRLSGLGIFWKYFQQVYTIQVFMLQTPQISPQYQTMLNY</sequence>
<keyword evidence="3" id="KW-1185">Reference proteome</keyword>
<keyword evidence="1" id="KW-0812">Transmembrane</keyword>
<reference evidence="2" key="1">
    <citation type="submission" date="2020-04" db="EMBL/GenBank/DDBJ databases">
        <authorList>
            <person name="Kumar P."/>
            <person name="Meghvansi M.K."/>
            <person name="Kamboj D.V."/>
        </authorList>
    </citation>
    <scope>NUCLEOTIDE SEQUENCE [LARGE SCALE GENOMIC DNA]</scope>
</reference>
<dbReference type="InterPro" id="IPR057115">
    <property type="entry name" value="Phage_lipoprotein"/>
</dbReference>
<protein>
    <submittedName>
        <fullName evidence="2">Tail fiber protein</fullName>
    </submittedName>
</protein>
<evidence type="ECO:0000256" key="1">
    <source>
        <dbReference type="SAM" id="Phobius"/>
    </source>
</evidence>
<name>A0A9X9SEQ1_9CAUD</name>
<dbReference type="Pfam" id="PF20051">
    <property type="entry name" value="DUF6453"/>
    <property type="match status" value="1"/>
</dbReference>
<proteinExistence type="predicted"/>
<evidence type="ECO:0000313" key="2">
    <source>
        <dbReference type="EMBL" id="WEY17707.1"/>
    </source>
</evidence>